<protein>
    <submittedName>
        <fullName evidence="8">MFS family arabinose efflux permease</fullName>
    </submittedName>
</protein>
<keyword evidence="4 6" id="KW-1133">Transmembrane helix</keyword>
<evidence type="ECO:0000259" key="7">
    <source>
        <dbReference type="PROSITE" id="PS50850"/>
    </source>
</evidence>
<keyword evidence="9" id="KW-1185">Reference proteome</keyword>
<dbReference type="Proteomes" id="UP001519363">
    <property type="component" value="Unassembled WGS sequence"/>
</dbReference>
<keyword evidence="2" id="KW-0813">Transport</keyword>
<evidence type="ECO:0000256" key="2">
    <source>
        <dbReference type="ARBA" id="ARBA00022448"/>
    </source>
</evidence>
<sequence>MVQEEFLRETPASGPGQKAARRILVLLFLANLFNFFDRVMPAIVIEEIRRVFGLNDTQVGLMSSAFTVVYALAGLPLGRLADRAPRRVIIGWGLAFWSVLTAATAGALGFWSLLLVRLGVGVGEASYAPAASSLIADLYPPNKRARATGIFMLGLPIGLTLAYFTVGGIAEAFGSWRAPFLLAAVPGLLLALAFFRVKEPLRGAAELTPTAAAASAPSTAVKARALLTIPTLWCLIVAFIGHNFASYSVNTFTVPLLQRYFGLSLSLASVLAGVIMGVTGLVGLLVGGRLADRAGTSGRVLLGAACLIVAAPLTLLALTFGPEAATLYTITFATAWLLGYVFFNALYPALADVIEPRRRATATAVMFAMGYLLGGGAGPIIVGALSDSYAAAAAAGGPVTAAHMATGLHDALLVTVPPSILLAGLAMLVATRTITRDHRRMTGR</sequence>
<accession>A0ABS5ARK6</accession>
<feature type="domain" description="Major facilitator superfamily (MFS) profile" evidence="7">
    <location>
        <begin position="23"/>
        <end position="434"/>
    </location>
</feature>
<feature type="transmembrane region" description="Helical" evidence="6">
    <location>
        <begin position="300"/>
        <end position="321"/>
    </location>
</feature>
<dbReference type="InterPro" id="IPR011701">
    <property type="entry name" value="MFS"/>
</dbReference>
<dbReference type="SUPFAM" id="SSF103473">
    <property type="entry name" value="MFS general substrate transporter"/>
    <property type="match status" value="1"/>
</dbReference>
<gene>
    <name evidence="8" type="ORF">JOF53_007749</name>
</gene>
<feature type="transmembrane region" description="Helical" evidence="6">
    <location>
        <begin position="118"/>
        <end position="138"/>
    </location>
</feature>
<dbReference type="PANTHER" id="PTHR23505:SF79">
    <property type="entry name" value="PROTEIN SPINSTER"/>
    <property type="match status" value="1"/>
</dbReference>
<feature type="transmembrane region" description="Helical" evidence="6">
    <location>
        <begin position="57"/>
        <end position="77"/>
    </location>
</feature>
<feature type="transmembrane region" description="Helical" evidence="6">
    <location>
        <begin position="362"/>
        <end position="382"/>
    </location>
</feature>
<dbReference type="InterPro" id="IPR020846">
    <property type="entry name" value="MFS_dom"/>
</dbReference>
<dbReference type="InterPro" id="IPR044770">
    <property type="entry name" value="MFS_spinster-like"/>
</dbReference>
<comment type="caution">
    <text evidence="8">The sequence shown here is derived from an EMBL/GenBank/DDBJ whole genome shotgun (WGS) entry which is preliminary data.</text>
</comment>
<dbReference type="CDD" id="cd17328">
    <property type="entry name" value="MFS_spinster_like"/>
    <property type="match status" value="1"/>
</dbReference>
<feature type="transmembrane region" description="Helical" evidence="6">
    <location>
        <begin position="327"/>
        <end position="350"/>
    </location>
</feature>
<name>A0ABS5ARK6_9PSEU</name>
<evidence type="ECO:0000256" key="4">
    <source>
        <dbReference type="ARBA" id="ARBA00022989"/>
    </source>
</evidence>
<dbReference type="PANTHER" id="PTHR23505">
    <property type="entry name" value="SPINSTER"/>
    <property type="match status" value="1"/>
</dbReference>
<feature type="transmembrane region" description="Helical" evidence="6">
    <location>
        <begin position="411"/>
        <end position="431"/>
    </location>
</feature>
<feature type="transmembrane region" description="Helical" evidence="6">
    <location>
        <begin position="176"/>
        <end position="195"/>
    </location>
</feature>
<evidence type="ECO:0000313" key="9">
    <source>
        <dbReference type="Proteomes" id="UP001519363"/>
    </source>
</evidence>
<evidence type="ECO:0000256" key="5">
    <source>
        <dbReference type="ARBA" id="ARBA00023136"/>
    </source>
</evidence>
<comment type="subcellular location">
    <subcellularLocation>
        <location evidence="1">Cell membrane</location>
        <topology evidence="1">Multi-pass membrane protein</topology>
    </subcellularLocation>
</comment>
<feature type="transmembrane region" description="Helical" evidence="6">
    <location>
        <begin position="23"/>
        <end position="45"/>
    </location>
</feature>
<dbReference type="InterPro" id="IPR036259">
    <property type="entry name" value="MFS_trans_sf"/>
</dbReference>
<feature type="transmembrane region" description="Helical" evidence="6">
    <location>
        <begin position="150"/>
        <end position="170"/>
    </location>
</feature>
<evidence type="ECO:0000313" key="8">
    <source>
        <dbReference type="EMBL" id="MBP2478877.1"/>
    </source>
</evidence>
<proteinExistence type="predicted"/>
<dbReference type="EMBL" id="JAGIOO010000001">
    <property type="protein sequence ID" value="MBP2478877.1"/>
    <property type="molecule type" value="Genomic_DNA"/>
</dbReference>
<feature type="transmembrane region" description="Helical" evidence="6">
    <location>
        <begin position="89"/>
        <end position="112"/>
    </location>
</feature>
<dbReference type="Pfam" id="PF07690">
    <property type="entry name" value="MFS_1"/>
    <property type="match status" value="1"/>
</dbReference>
<evidence type="ECO:0000256" key="1">
    <source>
        <dbReference type="ARBA" id="ARBA00004651"/>
    </source>
</evidence>
<reference evidence="8 9" key="1">
    <citation type="submission" date="2021-03" db="EMBL/GenBank/DDBJ databases">
        <title>Sequencing the genomes of 1000 actinobacteria strains.</title>
        <authorList>
            <person name="Klenk H.-P."/>
        </authorList>
    </citation>
    <scope>NUCLEOTIDE SEQUENCE [LARGE SCALE GENOMIC DNA]</scope>
    <source>
        <strain evidence="8 9">DSM 44580</strain>
    </source>
</reference>
<evidence type="ECO:0000256" key="3">
    <source>
        <dbReference type="ARBA" id="ARBA00022692"/>
    </source>
</evidence>
<feature type="transmembrane region" description="Helical" evidence="6">
    <location>
        <begin position="225"/>
        <end position="245"/>
    </location>
</feature>
<keyword evidence="3 6" id="KW-0812">Transmembrane</keyword>
<organism evidence="8 9">
    <name type="scientific">Crossiella equi</name>
    <dbReference type="NCBI Taxonomy" id="130796"/>
    <lineage>
        <taxon>Bacteria</taxon>
        <taxon>Bacillati</taxon>
        <taxon>Actinomycetota</taxon>
        <taxon>Actinomycetes</taxon>
        <taxon>Pseudonocardiales</taxon>
        <taxon>Pseudonocardiaceae</taxon>
        <taxon>Crossiella</taxon>
    </lineage>
</organism>
<feature type="transmembrane region" description="Helical" evidence="6">
    <location>
        <begin position="265"/>
        <end position="288"/>
    </location>
</feature>
<keyword evidence="5 6" id="KW-0472">Membrane</keyword>
<dbReference type="RefSeq" id="WP_209707660.1">
    <property type="nucleotide sequence ID" value="NZ_JAGIOO010000001.1"/>
</dbReference>
<dbReference type="PROSITE" id="PS50850">
    <property type="entry name" value="MFS"/>
    <property type="match status" value="1"/>
</dbReference>
<dbReference type="Gene3D" id="1.20.1250.20">
    <property type="entry name" value="MFS general substrate transporter like domains"/>
    <property type="match status" value="1"/>
</dbReference>
<evidence type="ECO:0000256" key="6">
    <source>
        <dbReference type="SAM" id="Phobius"/>
    </source>
</evidence>